<evidence type="ECO:0000256" key="13">
    <source>
        <dbReference type="ARBA" id="ARBA00047833"/>
    </source>
</evidence>
<dbReference type="GO" id="GO:0008763">
    <property type="term" value="F:UDP-N-acetylmuramate-L-alanine ligase activity"/>
    <property type="evidence" value="ECO:0007669"/>
    <property type="project" value="UniProtKB-UniRule"/>
</dbReference>
<organism evidence="18 19">
    <name type="scientific">Butyricimonas faecalis</name>
    <dbReference type="NCBI Taxonomy" id="2093856"/>
    <lineage>
        <taxon>Bacteria</taxon>
        <taxon>Pseudomonadati</taxon>
        <taxon>Bacteroidota</taxon>
        <taxon>Bacteroidia</taxon>
        <taxon>Bacteroidales</taxon>
        <taxon>Odoribacteraceae</taxon>
        <taxon>Butyricimonas</taxon>
    </lineage>
</organism>
<name>A0A3S9VR54_9BACT</name>
<dbReference type="Pfam" id="PF02875">
    <property type="entry name" value="Mur_ligase_C"/>
    <property type="match status" value="1"/>
</dbReference>
<dbReference type="PANTHER" id="PTHR43445">
    <property type="entry name" value="UDP-N-ACETYLMURAMATE--L-ALANINE LIGASE-RELATED"/>
    <property type="match status" value="1"/>
</dbReference>
<dbReference type="GO" id="GO:0008360">
    <property type="term" value="P:regulation of cell shape"/>
    <property type="evidence" value="ECO:0007669"/>
    <property type="project" value="UniProtKB-KW"/>
</dbReference>
<evidence type="ECO:0000256" key="3">
    <source>
        <dbReference type="ARBA" id="ARBA00012211"/>
    </source>
</evidence>
<keyword evidence="8 14" id="KW-0067">ATP-binding</keyword>
<dbReference type="InterPro" id="IPR036615">
    <property type="entry name" value="Mur_ligase_C_dom_sf"/>
</dbReference>
<keyword evidence="6 14" id="KW-0132">Cell division</keyword>
<dbReference type="Gene3D" id="3.90.190.20">
    <property type="entry name" value="Mur ligase, C-terminal domain"/>
    <property type="match status" value="1"/>
</dbReference>
<comment type="pathway">
    <text evidence="2 14">Cell wall biogenesis; peptidoglycan biosynthesis.</text>
</comment>
<evidence type="ECO:0000259" key="16">
    <source>
        <dbReference type="Pfam" id="PF02875"/>
    </source>
</evidence>
<dbReference type="GO" id="GO:0071555">
    <property type="term" value="P:cell wall organization"/>
    <property type="evidence" value="ECO:0007669"/>
    <property type="project" value="UniProtKB-KW"/>
</dbReference>
<evidence type="ECO:0000259" key="15">
    <source>
        <dbReference type="Pfam" id="PF01225"/>
    </source>
</evidence>
<protein>
    <recommendedName>
        <fullName evidence="3 14">UDP-N-acetylmuramate--L-alanine ligase</fullName>
        <ecNumber evidence="3 14">6.3.2.8</ecNumber>
    </recommendedName>
    <alternativeName>
        <fullName evidence="14">UDP-N-acetylmuramoyl-L-alanine synthetase</fullName>
    </alternativeName>
</protein>
<dbReference type="InterPro" id="IPR005758">
    <property type="entry name" value="UDP-N-AcMur_Ala_ligase_MurC"/>
</dbReference>
<evidence type="ECO:0000256" key="7">
    <source>
        <dbReference type="ARBA" id="ARBA00022741"/>
    </source>
</evidence>
<gene>
    <name evidence="14" type="primary">murC</name>
    <name evidence="18" type="ORF">D8S85_05250</name>
</gene>
<dbReference type="EC" id="6.3.2.8" evidence="3 14"/>
<evidence type="ECO:0000256" key="11">
    <source>
        <dbReference type="ARBA" id="ARBA00023306"/>
    </source>
</evidence>
<evidence type="ECO:0000256" key="6">
    <source>
        <dbReference type="ARBA" id="ARBA00022618"/>
    </source>
</evidence>
<evidence type="ECO:0000313" key="18">
    <source>
        <dbReference type="EMBL" id="AZS29018.1"/>
    </source>
</evidence>
<feature type="domain" description="Mur ligase central" evidence="17">
    <location>
        <begin position="118"/>
        <end position="290"/>
    </location>
</feature>
<evidence type="ECO:0000313" key="19">
    <source>
        <dbReference type="Proteomes" id="UP000270673"/>
    </source>
</evidence>
<evidence type="ECO:0000256" key="1">
    <source>
        <dbReference type="ARBA" id="ARBA00004496"/>
    </source>
</evidence>
<evidence type="ECO:0000256" key="12">
    <source>
        <dbReference type="ARBA" id="ARBA00023316"/>
    </source>
</evidence>
<dbReference type="Pfam" id="PF08245">
    <property type="entry name" value="Mur_ligase_M"/>
    <property type="match status" value="1"/>
</dbReference>
<dbReference type="OrthoDB" id="9804126at2"/>
<accession>A0A3S9VR54</accession>
<dbReference type="GO" id="GO:0005737">
    <property type="term" value="C:cytoplasm"/>
    <property type="evidence" value="ECO:0007669"/>
    <property type="project" value="UniProtKB-SubCell"/>
</dbReference>
<keyword evidence="4 14" id="KW-0963">Cytoplasm</keyword>
<keyword evidence="12 14" id="KW-0961">Cell wall biogenesis/degradation</keyword>
<dbReference type="Pfam" id="PF01225">
    <property type="entry name" value="Mur_ligase"/>
    <property type="match status" value="1"/>
</dbReference>
<dbReference type="AlphaFoldDB" id="A0A3S9VR54"/>
<dbReference type="InterPro" id="IPR036565">
    <property type="entry name" value="Mur-like_cat_sf"/>
</dbReference>
<dbReference type="GO" id="GO:0009252">
    <property type="term" value="P:peptidoglycan biosynthetic process"/>
    <property type="evidence" value="ECO:0007669"/>
    <property type="project" value="UniProtKB-UniRule"/>
</dbReference>
<evidence type="ECO:0000256" key="8">
    <source>
        <dbReference type="ARBA" id="ARBA00022840"/>
    </source>
</evidence>
<dbReference type="Gene3D" id="3.40.50.720">
    <property type="entry name" value="NAD(P)-binding Rossmann-like Domain"/>
    <property type="match status" value="1"/>
</dbReference>
<comment type="subcellular location">
    <subcellularLocation>
        <location evidence="1 14">Cytoplasm</location>
    </subcellularLocation>
</comment>
<evidence type="ECO:0000259" key="17">
    <source>
        <dbReference type="Pfam" id="PF08245"/>
    </source>
</evidence>
<dbReference type="InterPro" id="IPR050061">
    <property type="entry name" value="MurCDEF_pg_biosynth"/>
</dbReference>
<dbReference type="InterPro" id="IPR000713">
    <property type="entry name" value="Mur_ligase_N"/>
</dbReference>
<feature type="binding site" evidence="14">
    <location>
        <begin position="120"/>
        <end position="126"/>
    </location>
    <ligand>
        <name>ATP</name>
        <dbReference type="ChEBI" id="CHEBI:30616"/>
    </ligand>
</feature>
<evidence type="ECO:0000256" key="2">
    <source>
        <dbReference type="ARBA" id="ARBA00004752"/>
    </source>
</evidence>
<feature type="domain" description="Mur ligase N-terminal catalytic" evidence="15">
    <location>
        <begin position="9"/>
        <end position="113"/>
    </location>
</feature>
<keyword evidence="5 14" id="KW-0436">Ligase</keyword>
<comment type="catalytic activity">
    <reaction evidence="13 14">
        <text>UDP-N-acetyl-alpha-D-muramate + L-alanine + ATP = UDP-N-acetyl-alpha-D-muramoyl-L-alanine + ADP + phosphate + H(+)</text>
        <dbReference type="Rhea" id="RHEA:23372"/>
        <dbReference type="ChEBI" id="CHEBI:15378"/>
        <dbReference type="ChEBI" id="CHEBI:30616"/>
        <dbReference type="ChEBI" id="CHEBI:43474"/>
        <dbReference type="ChEBI" id="CHEBI:57972"/>
        <dbReference type="ChEBI" id="CHEBI:70757"/>
        <dbReference type="ChEBI" id="CHEBI:83898"/>
        <dbReference type="ChEBI" id="CHEBI:456216"/>
        <dbReference type="EC" id="6.3.2.8"/>
    </reaction>
</comment>
<dbReference type="UniPathway" id="UPA00219"/>
<evidence type="ECO:0000256" key="5">
    <source>
        <dbReference type="ARBA" id="ARBA00022598"/>
    </source>
</evidence>
<keyword evidence="10 14" id="KW-0573">Peptidoglycan synthesis</keyword>
<dbReference type="SUPFAM" id="SSF53244">
    <property type="entry name" value="MurD-like peptide ligases, peptide-binding domain"/>
    <property type="match status" value="1"/>
</dbReference>
<dbReference type="PANTHER" id="PTHR43445:SF3">
    <property type="entry name" value="UDP-N-ACETYLMURAMATE--L-ALANINE LIGASE"/>
    <property type="match status" value="1"/>
</dbReference>
<comment type="similarity">
    <text evidence="14">Belongs to the MurCDEF family.</text>
</comment>
<dbReference type="EMBL" id="CP032819">
    <property type="protein sequence ID" value="AZS29018.1"/>
    <property type="molecule type" value="Genomic_DNA"/>
</dbReference>
<reference evidence="18 19" key="1">
    <citation type="submission" date="2018-10" db="EMBL/GenBank/DDBJ databases">
        <title>Butyricimonas faecalis sp. nov., isolated from human faeces and emended description of the genus Butyricimonas.</title>
        <authorList>
            <person name="Le Roy T."/>
            <person name="Van der Smissen P."/>
            <person name="Paquot A."/>
            <person name="Delzenne N."/>
            <person name="Muccioli G."/>
            <person name="Collet J.-F."/>
            <person name="Cani P.D."/>
        </authorList>
    </citation>
    <scope>NUCLEOTIDE SEQUENCE [LARGE SCALE GENOMIC DNA]</scope>
    <source>
        <strain evidence="18 19">H184</strain>
    </source>
</reference>
<dbReference type="Proteomes" id="UP000270673">
    <property type="component" value="Chromosome"/>
</dbReference>
<dbReference type="InterPro" id="IPR004101">
    <property type="entry name" value="Mur_ligase_C"/>
</dbReference>
<dbReference type="InterPro" id="IPR013221">
    <property type="entry name" value="Mur_ligase_cen"/>
</dbReference>
<keyword evidence="11 14" id="KW-0131">Cell cycle</keyword>
<keyword evidence="7 14" id="KW-0547">Nucleotide-binding</keyword>
<dbReference type="Gene3D" id="3.40.1190.10">
    <property type="entry name" value="Mur-like, catalytic domain"/>
    <property type="match status" value="1"/>
</dbReference>
<dbReference type="KEGG" id="buy:D8S85_05250"/>
<comment type="function">
    <text evidence="14">Cell wall formation.</text>
</comment>
<dbReference type="HAMAP" id="MF_00046">
    <property type="entry name" value="MurC"/>
    <property type="match status" value="1"/>
</dbReference>
<proteinExistence type="inferred from homology"/>
<evidence type="ECO:0000256" key="9">
    <source>
        <dbReference type="ARBA" id="ARBA00022960"/>
    </source>
</evidence>
<evidence type="ECO:0000256" key="4">
    <source>
        <dbReference type="ARBA" id="ARBA00022490"/>
    </source>
</evidence>
<dbReference type="RefSeq" id="WP_106479882.1">
    <property type="nucleotide sequence ID" value="NZ_CP032819.1"/>
</dbReference>
<feature type="domain" description="Mur ligase C-terminal" evidence="16">
    <location>
        <begin position="312"/>
        <end position="419"/>
    </location>
</feature>
<dbReference type="NCBIfam" id="TIGR01082">
    <property type="entry name" value="murC"/>
    <property type="match status" value="1"/>
</dbReference>
<evidence type="ECO:0000256" key="14">
    <source>
        <dbReference type="HAMAP-Rule" id="MF_00046"/>
    </source>
</evidence>
<dbReference type="GO" id="GO:0005524">
    <property type="term" value="F:ATP binding"/>
    <property type="evidence" value="ECO:0007669"/>
    <property type="project" value="UniProtKB-UniRule"/>
</dbReference>
<evidence type="ECO:0000256" key="10">
    <source>
        <dbReference type="ARBA" id="ARBA00022984"/>
    </source>
</evidence>
<keyword evidence="19" id="KW-1185">Reference proteome</keyword>
<dbReference type="GO" id="GO:0051301">
    <property type="term" value="P:cell division"/>
    <property type="evidence" value="ECO:0007669"/>
    <property type="project" value="UniProtKB-KW"/>
</dbReference>
<dbReference type="SUPFAM" id="SSF51984">
    <property type="entry name" value="MurCD N-terminal domain"/>
    <property type="match status" value="1"/>
</dbReference>
<sequence length="455" mass="51693">MEIKNIKAVYFVGIGGIGMSALARYFKVMGYEVAGYDRTPSPLTRKMTDEEGFEITYEDEVKNIREVFQDKEHTLVVYTPAVPKENRILSFFRDNGYALHKRAEVLGFLSRSKKALCVAGTHGKTTTTTMLAFLLHHSHVGCSAFLGGISSNFGTNLLIDKDSDYVVIEADEYDRSFLHLHPEIAVITAMDADHLDIYGTREHLIEAFEEFALQTRGKLFLRKGLELKKRTITGHYAAGEKTDYYADRLRVDNGSYLFDYIGKDLEIKDLRMCFPGRVNVENATAAITVALSVGVTPEEIREALPLFKGVSRRFDIHAKSDRLIYIDDYAHHPREIEASLSSIREMWPAKRLTVAFQPHLYSRTNDFYPEFAKSLNLADQVILLDIYPAREQPIPGVTSKLIADRLTVPFVRVTKEEFPEYVKENVKEGIFMTVGAGDIDRFIPVFTEMFNHPDC</sequence>
<dbReference type="SUPFAM" id="SSF53623">
    <property type="entry name" value="MurD-like peptide ligases, catalytic domain"/>
    <property type="match status" value="1"/>
</dbReference>
<keyword evidence="9 14" id="KW-0133">Cell shape</keyword>